<feature type="domain" description="Large polyvalent protein-associated" evidence="1">
    <location>
        <begin position="166"/>
        <end position="234"/>
    </location>
</feature>
<organism evidence="2 3">
    <name type="scientific">Blautia luti</name>
    <dbReference type="NCBI Taxonomy" id="89014"/>
    <lineage>
        <taxon>Bacteria</taxon>
        <taxon>Bacillati</taxon>
        <taxon>Bacillota</taxon>
        <taxon>Clostridia</taxon>
        <taxon>Lachnospirales</taxon>
        <taxon>Lachnospiraceae</taxon>
        <taxon>Blautia</taxon>
    </lineage>
</organism>
<evidence type="ECO:0000259" key="1">
    <source>
        <dbReference type="Pfam" id="PF18824"/>
    </source>
</evidence>
<evidence type="ECO:0000313" key="2">
    <source>
        <dbReference type="EMBL" id="VUX29874.1"/>
    </source>
</evidence>
<accession>A0A564VBC0</accession>
<proteinExistence type="predicted"/>
<dbReference type="InterPro" id="IPR040789">
    <property type="entry name" value="LPD11"/>
</dbReference>
<reference evidence="2 3" key="1">
    <citation type="submission" date="2019-07" db="EMBL/GenBank/DDBJ databases">
        <authorList>
            <person name="Hibberd C M."/>
            <person name="Gehrig L. J."/>
            <person name="Chang H.-W."/>
            <person name="Venkatesh S."/>
        </authorList>
    </citation>
    <scope>NUCLEOTIDE SEQUENCE [LARGE SCALE GENOMIC DNA]</scope>
    <source>
        <strain evidence="2">Blautia_luti_SSTS_Bg7063</strain>
    </source>
</reference>
<evidence type="ECO:0000313" key="3">
    <source>
        <dbReference type="Proteomes" id="UP000408482"/>
    </source>
</evidence>
<name>A0A564VBC0_9FIRM</name>
<dbReference type="Proteomes" id="UP000408482">
    <property type="component" value="Unassembled WGS sequence"/>
</dbReference>
<dbReference type="Pfam" id="PF18824">
    <property type="entry name" value="LPD11"/>
    <property type="match status" value="1"/>
</dbReference>
<sequence>MLTFAFKIGQRVQTTSNSDYAGLSGVILEIHTGEDKETDNLTPDIHCSFDFPESEAEIQKLEERFSSLYNMPKKLDELALDEVIMSPNELILIPEEPTRLLHYIGTDEWARPVYQDQYGKLWKDVELGDFEIPHLHSAVGNEFDGEPDMPIRKPFKILTDKPKNPYEFQYMMLSRLQSDCEYYLNYGNRCTGRLYYLDEEKQIAAMKKLGKEFPDDGKPEWLTWEQILEYEKAMCPAIK</sequence>
<dbReference type="AlphaFoldDB" id="A0A564VBC0"/>
<gene>
    <name evidence="2" type="ORF">RSSSTS7063_01984</name>
</gene>
<dbReference type="EMBL" id="CABHNW010000005">
    <property type="protein sequence ID" value="VUX29874.1"/>
    <property type="molecule type" value="Genomic_DNA"/>
</dbReference>
<protein>
    <recommendedName>
        <fullName evidence="1">Large polyvalent protein-associated domain-containing protein</fullName>
    </recommendedName>
</protein>
<keyword evidence="3" id="KW-1185">Reference proteome</keyword>